<dbReference type="EMBL" id="CP003940">
    <property type="protein sequence ID" value="AFZ46461.1"/>
    <property type="molecule type" value="Genomic_DNA"/>
</dbReference>
<dbReference type="eggNOG" id="COG0834">
    <property type="taxonomic scope" value="Bacteria"/>
</dbReference>
<evidence type="ECO:0000256" key="2">
    <source>
        <dbReference type="ARBA" id="ARBA00022448"/>
    </source>
</evidence>
<name>K9YHL8_CYASC</name>
<evidence type="ECO:0000313" key="7">
    <source>
        <dbReference type="Proteomes" id="UP000010483"/>
    </source>
</evidence>
<dbReference type="InterPro" id="IPR001638">
    <property type="entry name" value="Solute-binding_3/MltF_N"/>
</dbReference>
<reference evidence="7" key="1">
    <citation type="journal article" date="2013" name="Proc. Natl. Acad. Sci. U.S.A.">
        <title>Improving the coverage of the cyanobacterial phylum using diversity-driven genome sequencing.</title>
        <authorList>
            <person name="Shih P.M."/>
            <person name="Wu D."/>
            <person name="Latifi A."/>
            <person name="Axen S.D."/>
            <person name="Fewer D.P."/>
            <person name="Talla E."/>
            <person name="Calteau A."/>
            <person name="Cai F."/>
            <person name="Tandeau de Marsac N."/>
            <person name="Rippka R."/>
            <person name="Herdman M."/>
            <person name="Sivonen K."/>
            <person name="Coursin T."/>
            <person name="Laurent T."/>
            <person name="Goodwin L."/>
            <person name="Nolan M."/>
            <person name="Davenport K.W."/>
            <person name="Han C.S."/>
            <person name="Rubin E.M."/>
            <person name="Eisen J.A."/>
            <person name="Woyke T."/>
            <person name="Gugger M."/>
            <person name="Kerfeld C.A."/>
        </authorList>
    </citation>
    <scope>NUCLEOTIDE SEQUENCE [LARGE SCALE GENOMIC DNA]</scope>
    <source>
        <strain evidence="7">ATCC 29140 / PCC 7202</strain>
    </source>
</reference>
<keyword evidence="3 4" id="KW-0732">Signal</keyword>
<dbReference type="InterPro" id="IPR051455">
    <property type="entry name" value="Bact_solute-bind_prot3"/>
</dbReference>
<evidence type="ECO:0000259" key="5">
    <source>
        <dbReference type="SMART" id="SM00062"/>
    </source>
</evidence>
<dbReference type="Gene3D" id="3.40.190.10">
    <property type="entry name" value="Periplasmic binding protein-like II"/>
    <property type="match status" value="2"/>
</dbReference>
<dbReference type="SMART" id="SM00062">
    <property type="entry name" value="PBPb"/>
    <property type="match status" value="1"/>
</dbReference>
<feature type="signal peptide" evidence="4">
    <location>
        <begin position="1"/>
        <end position="24"/>
    </location>
</feature>
<evidence type="ECO:0000256" key="4">
    <source>
        <dbReference type="SAM" id="SignalP"/>
    </source>
</evidence>
<dbReference type="PANTHER" id="PTHR30085">
    <property type="entry name" value="AMINO ACID ABC TRANSPORTER PERMEASE"/>
    <property type="match status" value="1"/>
</dbReference>
<dbReference type="Proteomes" id="UP000010483">
    <property type="component" value="Chromosome"/>
</dbReference>
<dbReference type="Pfam" id="PF00497">
    <property type="entry name" value="SBP_bac_3"/>
    <property type="match status" value="1"/>
</dbReference>
<dbReference type="GO" id="GO:0005576">
    <property type="term" value="C:extracellular region"/>
    <property type="evidence" value="ECO:0007669"/>
    <property type="project" value="TreeGrafter"/>
</dbReference>
<accession>K9YHL8</accession>
<proteinExistence type="inferred from homology"/>
<dbReference type="CDD" id="cd13688">
    <property type="entry name" value="PBP2_GltI_DEBP"/>
    <property type="match status" value="1"/>
</dbReference>
<dbReference type="PATRIC" id="fig|292563.3.peg.503"/>
<feature type="domain" description="Solute-binding protein family 3/N-terminal" evidence="5">
    <location>
        <begin position="36"/>
        <end position="269"/>
    </location>
</feature>
<dbReference type="HOGENOM" id="CLU_019602_0_1_3"/>
<dbReference type="PANTHER" id="PTHR30085:SF6">
    <property type="entry name" value="ABC TRANSPORTER GLUTAMINE-BINDING PROTEIN GLNH"/>
    <property type="match status" value="1"/>
</dbReference>
<dbReference type="BioCyc" id="CSTA292563:G1353-486-MONOMER"/>
<dbReference type="KEGG" id="csn:Cyast_0482"/>
<dbReference type="STRING" id="292563.Cyast_0482"/>
<keyword evidence="2" id="KW-0813">Transport</keyword>
<dbReference type="GO" id="GO:0006865">
    <property type="term" value="P:amino acid transport"/>
    <property type="evidence" value="ECO:0007669"/>
    <property type="project" value="TreeGrafter"/>
</dbReference>
<feature type="chain" id="PRO_5003938452" evidence="4">
    <location>
        <begin position="25"/>
        <end position="299"/>
    </location>
</feature>
<dbReference type="GO" id="GO:0030288">
    <property type="term" value="C:outer membrane-bounded periplasmic space"/>
    <property type="evidence" value="ECO:0007669"/>
    <property type="project" value="TreeGrafter"/>
</dbReference>
<evidence type="ECO:0000313" key="6">
    <source>
        <dbReference type="EMBL" id="AFZ46461.1"/>
    </source>
</evidence>
<dbReference type="AlphaFoldDB" id="K9YHL8"/>
<organism evidence="6 7">
    <name type="scientific">Cyanobacterium stanieri (strain ATCC 29140 / PCC 7202)</name>
    <dbReference type="NCBI Taxonomy" id="292563"/>
    <lineage>
        <taxon>Bacteria</taxon>
        <taxon>Bacillati</taxon>
        <taxon>Cyanobacteriota</taxon>
        <taxon>Cyanophyceae</taxon>
        <taxon>Oscillatoriophycideae</taxon>
        <taxon>Chroococcales</taxon>
        <taxon>Geminocystaceae</taxon>
        <taxon>Cyanobacterium</taxon>
    </lineage>
</organism>
<protein>
    <submittedName>
        <fullName evidence="6">Amino acid ABC transporter substrate-binding protein, PAAT family</fullName>
    </submittedName>
</protein>
<evidence type="ECO:0000256" key="3">
    <source>
        <dbReference type="ARBA" id="ARBA00022729"/>
    </source>
</evidence>
<comment type="similarity">
    <text evidence="1">Belongs to the bacterial solute-binding protein 3 family.</text>
</comment>
<evidence type="ECO:0000256" key="1">
    <source>
        <dbReference type="ARBA" id="ARBA00010333"/>
    </source>
</evidence>
<dbReference type="SUPFAM" id="SSF53850">
    <property type="entry name" value="Periplasmic binding protein-like II"/>
    <property type="match status" value="1"/>
</dbReference>
<gene>
    <name evidence="6" type="ordered locus">Cyast_0482</name>
</gene>
<keyword evidence="7" id="KW-1185">Reference proteome</keyword>
<sequence>MLKIFFSLGLSVSFFSALIPSALAGNLLEQIQATGVIRAGYRPDTVPFAFLDDDGKPVGYAIDLLELIREETETRLNQPIELELVEITPSNRFEQITEGIIDIECGSTTVTWERKNYVDFSVSYFASGTQMIVNQGSDWARAESLAGAKIAVIPDTTNEIAIRNFAPDAEFVFVDSEEEGWRMVQEDEVVGFAGDGILLQALKATIDNADQYEIVPEFPYMIESYACTLPQNQSQWRHIVNYSLVKYMQGVVIDVPESQALYSRWFGVNGVTPYPVETMADYFQGIVNGYEWIMIEGRY</sequence>